<dbReference type="InterPro" id="IPR011990">
    <property type="entry name" value="TPR-like_helical_dom_sf"/>
</dbReference>
<keyword evidence="4" id="KW-0998">Cell outer membrane</keyword>
<dbReference type="EMBL" id="VSSQ01077511">
    <property type="protein sequence ID" value="MPN27559.1"/>
    <property type="molecule type" value="Genomic_DNA"/>
</dbReference>
<name>A0A645GNT2_9ZZZZ</name>
<evidence type="ECO:0000256" key="1">
    <source>
        <dbReference type="ARBA" id="ARBA00004442"/>
    </source>
</evidence>
<evidence type="ECO:0000256" key="4">
    <source>
        <dbReference type="ARBA" id="ARBA00023237"/>
    </source>
</evidence>
<comment type="subcellular location">
    <subcellularLocation>
        <location evidence="1">Cell outer membrane</location>
    </subcellularLocation>
</comment>
<keyword evidence="3" id="KW-0472">Membrane</keyword>
<proteinExistence type="predicted"/>
<evidence type="ECO:0000256" key="2">
    <source>
        <dbReference type="ARBA" id="ARBA00022729"/>
    </source>
</evidence>
<dbReference type="GO" id="GO:0009279">
    <property type="term" value="C:cell outer membrane"/>
    <property type="evidence" value="ECO:0007669"/>
    <property type="project" value="UniProtKB-SubCell"/>
</dbReference>
<protein>
    <recommendedName>
        <fullName evidence="5">RagB/SusD domain-containing protein</fullName>
    </recommendedName>
</protein>
<dbReference type="Gene3D" id="1.25.40.390">
    <property type="match status" value="1"/>
</dbReference>
<organism evidence="6">
    <name type="scientific">bioreactor metagenome</name>
    <dbReference type="NCBI Taxonomy" id="1076179"/>
    <lineage>
        <taxon>unclassified sequences</taxon>
        <taxon>metagenomes</taxon>
        <taxon>ecological metagenomes</taxon>
    </lineage>
</organism>
<reference evidence="6" key="1">
    <citation type="submission" date="2019-08" db="EMBL/GenBank/DDBJ databases">
        <authorList>
            <person name="Kucharzyk K."/>
            <person name="Murdoch R.W."/>
            <person name="Higgins S."/>
            <person name="Loffler F."/>
        </authorList>
    </citation>
    <scope>NUCLEOTIDE SEQUENCE</scope>
</reference>
<feature type="domain" description="RagB/SusD" evidence="5">
    <location>
        <begin position="1"/>
        <end position="83"/>
    </location>
</feature>
<sequence length="113" mass="13194">MYYIVAECLFRNNNVSGAAQMLDAVRKRNYPADKWAAHSYVQNLSLLTEDEFVDELGREFLGDRHRRTDLIRWNRFSAEWWDKPADTKDNTVFPIPSRALNSNPLLEQTTPGF</sequence>
<dbReference type="Pfam" id="PF07980">
    <property type="entry name" value="SusD_RagB"/>
    <property type="match status" value="1"/>
</dbReference>
<evidence type="ECO:0000313" key="6">
    <source>
        <dbReference type="EMBL" id="MPN27559.1"/>
    </source>
</evidence>
<dbReference type="AlphaFoldDB" id="A0A645GNT2"/>
<evidence type="ECO:0000256" key="3">
    <source>
        <dbReference type="ARBA" id="ARBA00023136"/>
    </source>
</evidence>
<comment type="caution">
    <text evidence="6">The sequence shown here is derived from an EMBL/GenBank/DDBJ whole genome shotgun (WGS) entry which is preliminary data.</text>
</comment>
<evidence type="ECO:0000259" key="5">
    <source>
        <dbReference type="Pfam" id="PF07980"/>
    </source>
</evidence>
<dbReference type="InterPro" id="IPR012944">
    <property type="entry name" value="SusD_RagB_dom"/>
</dbReference>
<accession>A0A645GNT2</accession>
<gene>
    <name evidence="6" type="ORF">SDC9_174993</name>
</gene>
<dbReference type="SUPFAM" id="SSF48452">
    <property type="entry name" value="TPR-like"/>
    <property type="match status" value="1"/>
</dbReference>
<keyword evidence="2" id="KW-0732">Signal</keyword>